<keyword evidence="2" id="KW-1185">Reference proteome</keyword>
<dbReference type="Proteomes" id="UP001163687">
    <property type="component" value="Chromosome"/>
</dbReference>
<evidence type="ECO:0000313" key="1">
    <source>
        <dbReference type="EMBL" id="BDG61858.1"/>
    </source>
</evidence>
<name>A0AA35CNS8_9FIRM</name>
<dbReference type="NCBIfam" id="TIGR02841">
    <property type="entry name" value="spore_YyaC"/>
    <property type="match status" value="1"/>
</dbReference>
<evidence type="ECO:0000313" key="2">
    <source>
        <dbReference type="Proteomes" id="UP001163687"/>
    </source>
</evidence>
<dbReference type="EMBL" id="AP025628">
    <property type="protein sequence ID" value="BDG61858.1"/>
    <property type="molecule type" value="Genomic_DNA"/>
</dbReference>
<sequence length="218" mass="22749">MARVERRPDGGPGEVRVHVDDPKAAATIATALRHYGPEAVHGADALLLLCIGTDRSIGDALGPLVGTFLEESGPHPFRVLGTLDRPVHAGNLAETVSEIGRTYRRPAVVAVDACLGRAESVGHITVAPGPLRPGAGVNKELPGVGDVHITGIVNVGGFMEYFVLQNTRLSLVMRMARRVADGVLVGMRSLSRYLAAGTRALPAPGATPSSLTSKSRDG</sequence>
<accession>A0AA35CNS8</accession>
<protein>
    <submittedName>
        <fullName evidence="1">Spore protease YyaC</fullName>
    </submittedName>
</protein>
<dbReference type="SUPFAM" id="SSF53163">
    <property type="entry name" value="HybD-like"/>
    <property type="match status" value="1"/>
</dbReference>
<dbReference type="RefSeq" id="WP_264842481.1">
    <property type="nucleotide sequence ID" value="NZ_AP025628.1"/>
</dbReference>
<dbReference type="KEGG" id="cmic:caldi_29480"/>
<reference evidence="1" key="1">
    <citation type="submission" date="2022-03" db="EMBL/GenBank/DDBJ databases">
        <title>Complete genome sequence of Caldinitratiruptor microaerophilus.</title>
        <authorList>
            <person name="Mukaiyama R."/>
            <person name="Nishiyama T."/>
            <person name="Ueda K."/>
        </authorList>
    </citation>
    <scope>NUCLEOTIDE SEQUENCE</scope>
    <source>
        <strain evidence="1">JCM 16183</strain>
    </source>
</reference>
<dbReference type="GO" id="GO:0006508">
    <property type="term" value="P:proteolysis"/>
    <property type="evidence" value="ECO:0007669"/>
    <property type="project" value="UniProtKB-KW"/>
</dbReference>
<dbReference type="Pfam" id="PF06866">
    <property type="entry name" value="DUF1256"/>
    <property type="match status" value="1"/>
</dbReference>
<keyword evidence="1" id="KW-0645">Protease</keyword>
<dbReference type="InterPro" id="IPR023430">
    <property type="entry name" value="Pept_HybD-like_dom_sf"/>
</dbReference>
<dbReference type="GO" id="GO:0008233">
    <property type="term" value="F:peptidase activity"/>
    <property type="evidence" value="ECO:0007669"/>
    <property type="project" value="UniProtKB-KW"/>
</dbReference>
<keyword evidence="1" id="KW-0378">Hydrolase</keyword>
<gene>
    <name evidence="1" type="ORF">caldi_29480</name>
</gene>
<dbReference type="InterPro" id="IPR009665">
    <property type="entry name" value="YyaC"/>
</dbReference>
<proteinExistence type="predicted"/>
<dbReference type="AlphaFoldDB" id="A0AA35CNS8"/>
<organism evidence="1 2">
    <name type="scientific">Caldinitratiruptor microaerophilus</name>
    <dbReference type="NCBI Taxonomy" id="671077"/>
    <lineage>
        <taxon>Bacteria</taxon>
        <taxon>Bacillati</taxon>
        <taxon>Bacillota</taxon>
        <taxon>Clostridia</taxon>
        <taxon>Eubacteriales</taxon>
        <taxon>Symbiobacteriaceae</taxon>
        <taxon>Caldinitratiruptor</taxon>
    </lineage>
</organism>